<name>A0A0P6XUG4_9CHLR</name>
<dbReference type="Proteomes" id="UP000050417">
    <property type="component" value="Unassembled WGS sequence"/>
</dbReference>
<comment type="caution">
    <text evidence="2">The sequence shown here is derived from an EMBL/GenBank/DDBJ whole genome shotgun (WGS) entry which is preliminary data.</text>
</comment>
<dbReference type="InterPro" id="IPR011613">
    <property type="entry name" value="GH15-like"/>
</dbReference>
<keyword evidence="3" id="KW-1185">Reference proteome</keyword>
<reference evidence="2 3" key="1">
    <citation type="submission" date="2015-07" db="EMBL/GenBank/DDBJ databases">
        <title>Genome sequence of Ornatilinea apprima DSM 23815.</title>
        <authorList>
            <person name="Hemp J."/>
            <person name="Ward L.M."/>
            <person name="Pace L.A."/>
            <person name="Fischer W.W."/>
        </authorList>
    </citation>
    <scope>NUCLEOTIDE SEQUENCE [LARGE SCALE GENOMIC DNA]</scope>
    <source>
        <strain evidence="2 3">P3M-1</strain>
    </source>
</reference>
<dbReference type="EMBL" id="LGCL01000024">
    <property type="protein sequence ID" value="KPL77030.1"/>
    <property type="molecule type" value="Genomic_DNA"/>
</dbReference>
<dbReference type="AlphaFoldDB" id="A0A0P6XUG4"/>
<dbReference type="PANTHER" id="PTHR31616:SF0">
    <property type="entry name" value="GLUCAN 1,4-ALPHA-GLUCOSIDASE"/>
    <property type="match status" value="1"/>
</dbReference>
<proteinExistence type="predicted"/>
<sequence length="361" mass="40519">MTPSLLQRSIEIILANQHPSGAYLASPNFPTYHYSWFRDGTYIAYAMDLAGETESARQFHQWVAQTILRHEGTAQRAAEKARAGQPLSPQDVLHTRYTVTGEAAAEDWPNFQSDGFGAWLWGLSQHLEISSAPLSGECERAARLIADYLAALWQHPCYDCWEEFGDRVHAYTLAAIYGGLEACTRMGLADYRSVTAAIREKIDTQLFNGAYFSKFIGTPLVDSSLLGLAVPYGVVDPRDARMRATVAKIEQDLLHAGGIQRYAEDTYYGGGEWVLLTAWWGWYWSLAGDPEKARQAKAWIEAQANPLGWLPEQVPLHVNAPEHYQPWVQRWGPIANPLLWSQAMYIILDHHLRAGSRQPAS</sequence>
<dbReference type="STRING" id="1134406.ADN00_10730"/>
<dbReference type="Gene3D" id="1.50.10.10">
    <property type="match status" value="1"/>
</dbReference>
<organism evidence="2 3">
    <name type="scientific">Ornatilinea apprima</name>
    <dbReference type="NCBI Taxonomy" id="1134406"/>
    <lineage>
        <taxon>Bacteria</taxon>
        <taxon>Bacillati</taxon>
        <taxon>Chloroflexota</taxon>
        <taxon>Anaerolineae</taxon>
        <taxon>Anaerolineales</taxon>
        <taxon>Anaerolineaceae</taxon>
        <taxon>Ornatilinea</taxon>
    </lineage>
</organism>
<dbReference type="Pfam" id="PF00723">
    <property type="entry name" value="Glyco_hydro_15"/>
    <property type="match status" value="1"/>
</dbReference>
<dbReference type="OrthoDB" id="3902805at2"/>
<dbReference type="PANTHER" id="PTHR31616">
    <property type="entry name" value="TREHALASE"/>
    <property type="match status" value="1"/>
</dbReference>
<dbReference type="GO" id="GO:0005975">
    <property type="term" value="P:carbohydrate metabolic process"/>
    <property type="evidence" value="ECO:0007669"/>
    <property type="project" value="InterPro"/>
</dbReference>
<protein>
    <recommendedName>
        <fullName evidence="1">GH15-like domain-containing protein</fullName>
    </recommendedName>
</protein>
<evidence type="ECO:0000259" key="1">
    <source>
        <dbReference type="Pfam" id="PF00723"/>
    </source>
</evidence>
<gene>
    <name evidence="2" type="ORF">ADN00_10730</name>
</gene>
<feature type="domain" description="GH15-like" evidence="1">
    <location>
        <begin position="5"/>
        <end position="279"/>
    </location>
</feature>
<dbReference type="InterPro" id="IPR012341">
    <property type="entry name" value="6hp_glycosidase-like_sf"/>
</dbReference>
<dbReference type="RefSeq" id="WP_075062994.1">
    <property type="nucleotide sequence ID" value="NZ_LGCL01000024.1"/>
</dbReference>
<evidence type="ECO:0000313" key="2">
    <source>
        <dbReference type="EMBL" id="KPL77030.1"/>
    </source>
</evidence>
<evidence type="ECO:0000313" key="3">
    <source>
        <dbReference type="Proteomes" id="UP000050417"/>
    </source>
</evidence>
<accession>A0A0P6XUG4</accession>
<dbReference type="InterPro" id="IPR008928">
    <property type="entry name" value="6-hairpin_glycosidase_sf"/>
</dbReference>
<dbReference type="GO" id="GO:0004553">
    <property type="term" value="F:hydrolase activity, hydrolyzing O-glycosyl compounds"/>
    <property type="evidence" value="ECO:0007669"/>
    <property type="project" value="TreeGrafter"/>
</dbReference>
<dbReference type="SUPFAM" id="SSF48208">
    <property type="entry name" value="Six-hairpin glycosidases"/>
    <property type="match status" value="1"/>
</dbReference>